<dbReference type="Gene3D" id="3.40.50.11500">
    <property type="match status" value="1"/>
</dbReference>
<feature type="region of interest" description="Disordered" evidence="1">
    <location>
        <begin position="519"/>
        <end position="540"/>
    </location>
</feature>
<feature type="region of interest" description="Disordered" evidence="1">
    <location>
        <begin position="301"/>
        <end position="401"/>
    </location>
</feature>
<dbReference type="Pfam" id="PF02141">
    <property type="entry name" value="DENN"/>
    <property type="match status" value="1"/>
</dbReference>
<feature type="compositionally biased region" description="Polar residues" evidence="1">
    <location>
        <begin position="349"/>
        <end position="368"/>
    </location>
</feature>
<dbReference type="Proteomes" id="UP000278807">
    <property type="component" value="Unassembled WGS sequence"/>
</dbReference>
<dbReference type="OrthoDB" id="206724at2759"/>
<organism evidence="5">
    <name type="scientific">Rodentolepis nana</name>
    <name type="common">Dwarf tapeworm</name>
    <name type="synonym">Hymenolepis nana</name>
    <dbReference type="NCBI Taxonomy" id="102285"/>
    <lineage>
        <taxon>Eukaryota</taxon>
        <taxon>Metazoa</taxon>
        <taxon>Spiralia</taxon>
        <taxon>Lophotrochozoa</taxon>
        <taxon>Platyhelminthes</taxon>
        <taxon>Cestoda</taxon>
        <taxon>Eucestoda</taxon>
        <taxon>Cyclophyllidea</taxon>
        <taxon>Hymenolepididae</taxon>
        <taxon>Rodentolepis</taxon>
    </lineage>
</organism>
<dbReference type="AlphaFoldDB" id="A0A158QGS4"/>
<dbReference type="InterPro" id="IPR001194">
    <property type="entry name" value="cDENN_dom"/>
</dbReference>
<evidence type="ECO:0000313" key="3">
    <source>
        <dbReference type="EMBL" id="VDN96543.1"/>
    </source>
</evidence>
<protein>
    <submittedName>
        <fullName evidence="5">DENN domain-containing protein</fullName>
    </submittedName>
</protein>
<proteinExistence type="predicted"/>
<feature type="domain" description="cDENN" evidence="2">
    <location>
        <begin position="52"/>
        <end position="94"/>
    </location>
</feature>
<dbReference type="EMBL" id="UZAE01000208">
    <property type="protein sequence ID" value="VDN96543.1"/>
    <property type="molecule type" value="Genomic_DNA"/>
</dbReference>
<feature type="compositionally biased region" description="Low complexity" evidence="1">
    <location>
        <begin position="387"/>
        <end position="401"/>
    </location>
</feature>
<evidence type="ECO:0000313" key="5">
    <source>
        <dbReference type="WBParaSite" id="HNAJ_0000068501-mRNA-1"/>
    </source>
</evidence>
<dbReference type="WBParaSite" id="HNAJ_0000068501-mRNA-1">
    <property type="protein sequence ID" value="HNAJ_0000068501-mRNA-1"/>
    <property type="gene ID" value="HNAJ_0000068501"/>
</dbReference>
<dbReference type="STRING" id="102285.A0A158QGS4"/>
<keyword evidence="4" id="KW-1185">Reference proteome</keyword>
<name>A0A158QGS4_RODNA</name>
<evidence type="ECO:0000313" key="4">
    <source>
        <dbReference type="Proteomes" id="UP000278807"/>
    </source>
</evidence>
<accession>A0A158QGS4</accession>
<reference evidence="3 4" key="2">
    <citation type="submission" date="2018-11" db="EMBL/GenBank/DDBJ databases">
        <authorList>
            <consortium name="Pathogen Informatics"/>
        </authorList>
    </citation>
    <scope>NUCLEOTIDE SEQUENCE [LARGE SCALE GENOMIC DNA]</scope>
</reference>
<sequence length="540" mass="59733">MLQTLRQFLEKIKDIKPPPANKNAISVPYPLPNTSEPWVLGVCIQLASPIYPILPRKLLPFLESPVPFIAGIHACMFEEAKPYITYGTRVVDLDGQGIYVNMPPEELDNESMPAPILNYFGVDFTDMDRFLKSAMTTKSDELERWKTSKLPIQNYLIHQAEPFFSIIVNLLGSYGVSYVVCVPSTNDHDGVRGYTCVMPIDQRYYGECKNAAGQVDFQQMIACQACPSLEPFLQRLYESQMVHCFVDDRLSEHTVDNFDIQARPLVNSCKERLMRSPYAKPNFGDLRWIESKRSVSANGMINNQLRRKFGRQLDKLKNKTVGKSSKSNQDKKGSEKNTGRTPTLDHSKSTVTAKNGSDVTYESSSSNYRAPAARATLPAPPGSAIHRNSNSSSSARTSVTARPLQLALPVTSASSGSTKTGARSTYFERYGAIGDKWNQGSLPSPEENLSVPPGITLGSIGITTPQSPEVSEIPITPTAISQPHPPIPPKNFTHLPPGIFFPSDKIVFATMLMRPQKLKYSHASSAKEGRRGNTCSSSYE</sequence>
<evidence type="ECO:0000256" key="1">
    <source>
        <dbReference type="SAM" id="MobiDB-lite"/>
    </source>
</evidence>
<feature type="compositionally biased region" description="Basic and acidic residues" evidence="1">
    <location>
        <begin position="328"/>
        <end position="348"/>
    </location>
</feature>
<dbReference type="InterPro" id="IPR043153">
    <property type="entry name" value="DENN_C"/>
</dbReference>
<gene>
    <name evidence="3" type="ORF">HNAJ_LOCUS685</name>
</gene>
<evidence type="ECO:0000259" key="2">
    <source>
        <dbReference type="Pfam" id="PF02141"/>
    </source>
</evidence>
<reference evidence="5" key="1">
    <citation type="submission" date="2016-04" db="UniProtKB">
        <authorList>
            <consortium name="WormBaseParasite"/>
        </authorList>
    </citation>
    <scope>IDENTIFICATION</scope>
</reference>